<dbReference type="EMBL" id="LT906467">
    <property type="protein sequence ID" value="SNV59665.1"/>
    <property type="molecule type" value="Genomic_DNA"/>
</dbReference>
<dbReference type="AlphaFoldDB" id="A0A239YL02"/>
<organism evidence="2 3">
    <name type="scientific">Corynebacterium imitans</name>
    <dbReference type="NCBI Taxonomy" id="156978"/>
    <lineage>
        <taxon>Bacteria</taxon>
        <taxon>Bacillati</taxon>
        <taxon>Actinomycetota</taxon>
        <taxon>Actinomycetes</taxon>
        <taxon>Mycobacteriales</taxon>
        <taxon>Corynebacteriaceae</taxon>
        <taxon>Corynebacterium</taxon>
    </lineage>
</organism>
<proteinExistence type="predicted"/>
<keyword evidence="1" id="KW-0732">Signal</keyword>
<dbReference type="SUPFAM" id="SSF55154">
    <property type="entry name" value="CYTH-like phosphatases"/>
    <property type="match status" value="1"/>
</dbReference>
<accession>A0A239YL02</accession>
<protein>
    <recommendedName>
        <fullName evidence="4">Secreted protein</fullName>
    </recommendedName>
</protein>
<dbReference type="Gene3D" id="2.40.320.10">
    <property type="entry name" value="Hypothetical Protein Pfu-838710-001"/>
    <property type="match status" value="1"/>
</dbReference>
<feature type="chain" id="PRO_5039662725" description="Secreted protein" evidence="1">
    <location>
        <begin position="25"/>
        <end position="282"/>
    </location>
</feature>
<dbReference type="OrthoDB" id="2087812at2"/>
<sequence length="282" mass="30723">MPVFFKKKRAIPALAVCIASVLCAVPDAGAAAVATPDYQVKLRLSDAAVDAQGAPSPQFRSYFDVLSESGSEQAVYFDTADGMLANHGWTARLRHKDSAENYDITYKYRLPLGDNSLSKSTVEDGLDRARKQNFDSSDTNYDAQVNASFATSTLDFSNKKSAACVTSQCEIPSVDDAVAIVADLEPGKLKKATGTTLADVDLKMSRIVNQQTWRVEVGGIKTDLEVAKFGDQVWVEISEEDSSRKDAIRKRETLIAELEKVGLLEHEDAFKTGTVLASGWQQ</sequence>
<evidence type="ECO:0008006" key="4">
    <source>
        <dbReference type="Google" id="ProtNLM"/>
    </source>
</evidence>
<evidence type="ECO:0000313" key="3">
    <source>
        <dbReference type="Proteomes" id="UP000215374"/>
    </source>
</evidence>
<feature type="signal peptide" evidence="1">
    <location>
        <begin position="1"/>
        <end position="24"/>
    </location>
</feature>
<gene>
    <name evidence="2" type="ORF">SAMEA4535761_00539</name>
</gene>
<evidence type="ECO:0000313" key="2">
    <source>
        <dbReference type="EMBL" id="SNV59665.1"/>
    </source>
</evidence>
<dbReference type="InterPro" id="IPR033469">
    <property type="entry name" value="CYTH-like_dom_sf"/>
</dbReference>
<reference evidence="2 3" key="1">
    <citation type="submission" date="2017-06" db="EMBL/GenBank/DDBJ databases">
        <authorList>
            <consortium name="Pathogen Informatics"/>
        </authorList>
    </citation>
    <scope>NUCLEOTIDE SEQUENCE [LARGE SCALE GENOMIC DNA]</scope>
    <source>
        <strain evidence="2 3">NCTC13015</strain>
    </source>
</reference>
<evidence type="ECO:0000256" key="1">
    <source>
        <dbReference type="SAM" id="SignalP"/>
    </source>
</evidence>
<dbReference type="Proteomes" id="UP000215374">
    <property type="component" value="Chromosome 1"/>
</dbReference>
<dbReference type="RefSeq" id="WP_051904732.1">
    <property type="nucleotide sequence ID" value="NZ_CP009211.1"/>
</dbReference>
<name>A0A239YL02_9CORY</name>